<protein>
    <submittedName>
        <fullName evidence="1">Uncharacterized protein</fullName>
    </submittedName>
</protein>
<sequence>MTRSEYEDIEGYAVAAMVGLLAGKDERPVETLSTQAFSMAKAFQAEKVKQLGEKPGYES</sequence>
<evidence type="ECO:0000313" key="2">
    <source>
        <dbReference type="Proteomes" id="UP000561369"/>
    </source>
</evidence>
<comment type="caution">
    <text evidence="1">The sequence shown here is derived from an EMBL/GenBank/DDBJ whole genome shotgun (WGS) entry which is preliminary data.</text>
</comment>
<proteinExistence type="predicted"/>
<organism evidence="1 2">
    <name type="scientific">Pseudomonas salomonii</name>
    <dbReference type="NCBI Taxonomy" id="191391"/>
    <lineage>
        <taxon>Bacteria</taxon>
        <taxon>Pseudomonadati</taxon>
        <taxon>Pseudomonadota</taxon>
        <taxon>Gammaproteobacteria</taxon>
        <taxon>Pseudomonadales</taxon>
        <taxon>Pseudomonadaceae</taxon>
        <taxon>Pseudomonas</taxon>
    </lineage>
</organism>
<dbReference type="EMBL" id="JACAQV010000021">
    <property type="protein sequence ID" value="NWF09988.1"/>
    <property type="molecule type" value="Genomic_DNA"/>
</dbReference>
<name>A0A7Y8GFP0_9PSED</name>
<dbReference type="Proteomes" id="UP000561369">
    <property type="component" value="Unassembled WGS sequence"/>
</dbReference>
<gene>
    <name evidence="1" type="ORF">HX810_20160</name>
</gene>
<accession>A0A7Y8GFP0</accession>
<reference evidence="1 2" key="1">
    <citation type="submission" date="2020-04" db="EMBL/GenBank/DDBJ databases">
        <title>Molecular characterization of pseudomonads from Agaricus bisporus reveal novel blotch 2 pathogens in Western Europe.</title>
        <authorList>
            <person name="Taparia T."/>
            <person name="Krijger M."/>
            <person name="Haynes E."/>
            <person name="Elpinstone J.G."/>
            <person name="Noble R."/>
            <person name="Van Der Wolf J."/>
        </authorList>
    </citation>
    <scope>NUCLEOTIDE SEQUENCE [LARGE SCALE GENOMIC DNA]</scope>
    <source>
        <strain evidence="1 2">IPO3765</strain>
    </source>
</reference>
<evidence type="ECO:0000313" key="1">
    <source>
        <dbReference type="EMBL" id="NWF09988.1"/>
    </source>
</evidence>
<dbReference type="RefSeq" id="WP_177024626.1">
    <property type="nucleotide sequence ID" value="NZ_JACAQV010000021.1"/>
</dbReference>
<dbReference type="AlphaFoldDB" id="A0A7Y8GFP0"/>